<protein>
    <submittedName>
        <fullName evidence="1">Uncharacterized protein</fullName>
    </submittedName>
</protein>
<sequence>MSAEQSGGVSVKSVRIYSLGLGGLGCSFMCFIQNVREEICLDVYASLPPVYQGHVDVWSPVLFGPNVPLAPYLPDALGKDVANGYLIMEVKIDGRVRLVIGLSLSLEMIISSRKSRAIRLSPFHVDREYFCDEDPLEELEFTISFERHEEATRFNFEHSGYVSLALNDFPLEHWNKHRVHIALGAIANPTRVSQVSLTGADYTGIFVSARFESYHNIPGELRVKNSDGLGSYAQVWEAPVNQLTDTTQRAVKKLKWVRAKSKKFAKDLKRPKEIVVVCQQVIHLLDIME</sequence>
<organism evidence="1 2">
    <name type="scientific">Eleusine coracana subsp. coracana</name>
    <dbReference type="NCBI Taxonomy" id="191504"/>
    <lineage>
        <taxon>Eukaryota</taxon>
        <taxon>Viridiplantae</taxon>
        <taxon>Streptophyta</taxon>
        <taxon>Embryophyta</taxon>
        <taxon>Tracheophyta</taxon>
        <taxon>Spermatophyta</taxon>
        <taxon>Magnoliopsida</taxon>
        <taxon>Liliopsida</taxon>
        <taxon>Poales</taxon>
        <taxon>Poaceae</taxon>
        <taxon>PACMAD clade</taxon>
        <taxon>Chloridoideae</taxon>
        <taxon>Cynodonteae</taxon>
        <taxon>Eleusininae</taxon>
        <taxon>Eleusine</taxon>
    </lineage>
</organism>
<comment type="caution">
    <text evidence="1">The sequence shown here is derived from an EMBL/GenBank/DDBJ whole genome shotgun (WGS) entry which is preliminary data.</text>
</comment>
<dbReference type="PANTHER" id="PTHR34303">
    <property type="entry name" value="OS01G0890400 PROTEIN-RELATED"/>
    <property type="match status" value="1"/>
</dbReference>
<proteinExistence type="predicted"/>
<accession>A0AAV5EXX5</accession>
<evidence type="ECO:0000313" key="2">
    <source>
        <dbReference type="Proteomes" id="UP001054889"/>
    </source>
</evidence>
<gene>
    <name evidence="1" type="primary">gb16359</name>
    <name evidence="1" type="ORF">PR202_gb16359</name>
</gene>
<dbReference type="PANTHER" id="PTHR34303:SF8">
    <property type="entry name" value="OS09G0372600 PROTEIN"/>
    <property type="match status" value="1"/>
</dbReference>
<evidence type="ECO:0000313" key="1">
    <source>
        <dbReference type="EMBL" id="GJN28254.1"/>
    </source>
</evidence>
<reference evidence="1" key="1">
    <citation type="journal article" date="2018" name="DNA Res.">
        <title>Multiple hybrid de novo genome assembly of finger millet, an orphan allotetraploid crop.</title>
        <authorList>
            <person name="Hatakeyama M."/>
            <person name="Aluri S."/>
            <person name="Balachadran M.T."/>
            <person name="Sivarajan S.R."/>
            <person name="Patrignani A."/>
            <person name="Gruter S."/>
            <person name="Poveda L."/>
            <person name="Shimizu-Inatsugi R."/>
            <person name="Baeten J."/>
            <person name="Francoijs K.J."/>
            <person name="Nataraja K.N."/>
            <person name="Reddy Y.A.N."/>
            <person name="Phadnis S."/>
            <person name="Ravikumar R.L."/>
            <person name="Schlapbach R."/>
            <person name="Sreeman S.M."/>
            <person name="Shimizu K.K."/>
        </authorList>
    </citation>
    <scope>NUCLEOTIDE SEQUENCE</scope>
</reference>
<dbReference type="AlphaFoldDB" id="A0AAV5EXX5"/>
<dbReference type="Proteomes" id="UP001054889">
    <property type="component" value="Unassembled WGS sequence"/>
</dbReference>
<keyword evidence="2" id="KW-1185">Reference proteome</keyword>
<reference evidence="1" key="2">
    <citation type="submission" date="2021-12" db="EMBL/GenBank/DDBJ databases">
        <title>Resequencing data analysis of finger millet.</title>
        <authorList>
            <person name="Hatakeyama M."/>
            <person name="Aluri S."/>
            <person name="Balachadran M.T."/>
            <person name="Sivarajan S.R."/>
            <person name="Poveda L."/>
            <person name="Shimizu-Inatsugi R."/>
            <person name="Schlapbach R."/>
            <person name="Sreeman S.M."/>
            <person name="Shimizu K.K."/>
        </authorList>
    </citation>
    <scope>NUCLEOTIDE SEQUENCE</scope>
</reference>
<dbReference type="EMBL" id="BQKI01000080">
    <property type="protein sequence ID" value="GJN28254.1"/>
    <property type="molecule type" value="Genomic_DNA"/>
</dbReference>
<name>A0AAV5EXX5_ELECO</name>